<evidence type="ECO:0000256" key="1">
    <source>
        <dbReference type="ARBA" id="ARBA00004370"/>
    </source>
</evidence>
<evidence type="ECO:0000313" key="8">
    <source>
        <dbReference type="Proteomes" id="UP000472271"/>
    </source>
</evidence>
<feature type="transmembrane region" description="Helical" evidence="6">
    <location>
        <begin position="54"/>
        <end position="77"/>
    </location>
</feature>
<keyword evidence="5 6" id="KW-0472">Membrane</keyword>
<dbReference type="Ensembl" id="ENSSORT00005026047.1">
    <property type="protein sequence ID" value="ENSSORP00005025290.1"/>
    <property type="gene ID" value="ENSSORG00005012171.1"/>
</dbReference>
<accession>A0A673A6V9</accession>
<feature type="transmembrane region" description="Helical" evidence="6">
    <location>
        <begin position="12"/>
        <end position="33"/>
    </location>
</feature>
<keyword evidence="8" id="KW-1185">Reference proteome</keyword>
<keyword evidence="4 6" id="KW-1133">Transmembrane helix</keyword>
<evidence type="ECO:0000313" key="7">
    <source>
        <dbReference type="Ensembl" id="ENSSORP00005025295.1"/>
    </source>
</evidence>
<protein>
    <submittedName>
        <fullName evidence="7">Uncharacterized protein</fullName>
    </submittedName>
</protein>
<dbReference type="InterPro" id="IPR051423">
    <property type="entry name" value="CD225/Dispanin"/>
</dbReference>
<sequence length="96" mass="10392">MYRSAAPSYIGWSIFSTQHCCLLLGIAAVVCFCQDANTVGESATAQDESRTAKILNIIGLVCGIILLFIVSLCHHGLTMIHVNHLIVTDSISLYSH</sequence>
<dbReference type="Ensembl" id="ENSSORT00005026052.1">
    <property type="protein sequence ID" value="ENSSORP00005025295.1"/>
    <property type="gene ID" value="ENSSORG00005012173.1"/>
</dbReference>
<dbReference type="PANTHER" id="PTHR14948">
    <property type="entry name" value="NG5"/>
    <property type="match status" value="1"/>
</dbReference>
<reference evidence="7" key="2">
    <citation type="submission" date="2025-05" db="UniProtKB">
        <authorList>
            <consortium name="Ensembl"/>
        </authorList>
    </citation>
    <scope>IDENTIFICATION</scope>
</reference>
<keyword evidence="3 6" id="KW-0812">Transmembrane</keyword>
<evidence type="ECO:0000256" key="5">
    <source>
        <dbReference type="ARBA" id="ARBA00023136"/>
    </source>
</evidence>
<reference evidence="7" key="1">
    <citation type="submission" date="2019-06" db="EMBL/GenBank/DDBJ databases">
        <authorList>
            <consortium name="Wellcome Sanger Institute Data Sharing"/>
        </authorList>
    </citation>
    <scope>NUCLEOTIDE SEQUENCE [LARGE SCALE GENOMIC DNA]</scope>
</reference>
<dbReference type="InterPro" id="IPR007593">
    <property type="entry name" value="CD225/Dispanin_fam"/>
</dbReference>
<name>A0A673A6V9_9TELE</name>
<dbReference type="PANTHER" id="PTHR14948:SF46">
    <property type="entry name" value="DISPANIN SUBFAMILY A MEMBER 2B-LIKE-RELATED"/>
    <property type="match status" value="1"/>
</dbReference>
<dbReference type="AlphaFoldDB" id="A0A673A6V9"/>
<evidence type="ECO:0000256" key="4">
    <source>
        <dbReference type="ARBA" id="ARBA00022989"/>
    </source>
</evidence>
<evidence type="ECO:0000256" key="3">
    <source>
        <dbReference type="ARBA" id="ARBA00022692"/>
    </source>
</evidence>
<dbReference type="Proteomes" id="UP000472271">
    <property type="component" value="Chromosome 13"/>
</dbReference>
<comment type="subcellular location">
    <subcellularLocation>
        <location evidence="1">Membrane</location>
    </subcellularLocation>
</comment>
<proteinExistence type="inferred from homology"/>
<dbReference type="Pfam" id="PF04505">
    <property type="entry name" value="CD225"/>
    <property type="match status" value="1"/>
</dbReference>
<dbReference type="GO" id="GO:0016020">
    <property type="term" value="C:membrane"/>
    <property type="evidence" value="ECO:0007669"/>
    <property type="project" value="UniProtKB-SubCell"/>
</dbReference>
<organism evidence="7 8">
    <name type="scientific">Sphaeramia orbicularis</name>
    <name type="common">orbiculate cardinalfish</name>
    <dbReference type="NCBI Taxonomy" id="375764"/>
    <lineage>
        <taxon>Eukaryota</taxon>
        <taxon>Metazoa</taxon>
        <taxon>Chordata</taxon>
        <taxon>Craniata</taxon>
        <taxon>Vertebrata</taxon>
        <taxon>Euteleostomi</taxon>
        <taxon>Actinopterygii</taxon>
        <taxon>Neopterygii</taxon>
        <taxon>Teleostei</taxon>
        <taxon>Neoteleostei</taxon>
        <taxon>Acanthomorphata</taxon>
        <taxon>Gobiaria</taxon>
        <taxon>Kurtiformes</taxon>
        <taxon>Apogonoidei</taxon>
        <taxon>Apogonidae</taxon>
        <taxon>Apogoninae</taxon>
        <taxon>Sphaeramia</taxon>
    </lineage>
</organism>
<comment type="similarity">
    <text evidence="2">Belongs to the CD225/Dispanin family.</text>
</comment>
<evidence type="ECO:0000256" key="6">
    <source>
        <dbReference type="SAM" id="Phobius"/>
    </source>
</evidence>
<evidence type="ECO:0000256" key="2">
    <source>
        <dbReference type="ARBA" id="ARBA00006843"/>
    </source>
</evidence>